<evidence type="ECO:0000256" key="5">
    <source>
        <dbReference type="RuleBase" id="RU361157"/>
    </source>
</evidence>
<dbReference type="Proteomes" id="UP000031670">
    <property type="component" value="Unassembled WGS sequence"/>
</dbReference>
<dbReference type="InterPro" id="IPR052522">
    <property type="entry name" value="ABC-2_transport_permease"/>
</dbReference>
<comment type="caution">
    <text evidence="7">The sequence shown here is derived from an EMBL/GenBank/DDBJ whole genome shotgun (WGS) entry which is preliminary data.</text>
</comment>
<feature type="domain" description="ABC transmembrane type-2" evidence="6">
    <location>
        <begin position="1"/>
        <end position="75"/>
    </location>
</feature>
<proteinExistence type="inferred from homology"/>
<keyword evidence="2 5" id="KW-0812">Transmembrane</keyword>
<comment type="similarity">
    <text evidence="5">Belongs to the ABC-2 integral membrane protein family.</text>
</comment>
<evidence type="ECO:0000256" key="3">
    <source>
        <dbReference type="ARBA" id="ARBA00022989"/>
    </source>
</evidence>
<protein>
    <recommendedName>
        <fullName evidence="5">Transport permease protein</fullName>
    </recommendedName>
</protein>
<dbReference type="PANTHER" id="PTHR43332:SF2">
    <property type="entry name" value="INNER MEMBRANE TRANSPORT PERMEASE YADH"/>
    <property type="match status" value="1"/>
</dbReference>
<evidence type="ECO:0000256" key="1">
    <source>
        <dbReference type="ARBA" id="ARBA00004141"/>
    </source>
</evidence>
<dbReference type="InterPro" id="IPR013525">
    <property type="entry name" value="ABC2_TM"/>
</dbReference>
<dbReference type="EMBL" id="BBSA01000004">
    <property type="protein sequence ID" value="GAM61733.1"/>
    <property type="molecule type" value="Genomic_DNA"/>
</dbReference>
<reference evidence="7 8" key="1">
    <citation type="submission" date="2015-01" db="EMBL/GenBank/DDBJ databases">
        <title>Vibrio sp. C5 JCM 19232 whole genome shotgun sequence.</title>
        <authorList>
            <person name="Sawabe T."/>
            <person name="Meirelles P."/>
            <person name="Feng G."/>
            <person name="Sayaka M."/>
            <person name="Hattori M."/>
            <person name="Ohkuma M."/>
        </authorList>
    </citation>
    <scope>NUCLEOTIDE SEQUENCE [LARGE SCALE GENOMIC DNA]</scope>
    <source>
        <strain evidence="7 8">JCM19232</strain>
    </source>
</reference>
<keyword evidence="3 5" id="KW-1133">Transmembrane helix</keyword>
<comment type="caution">
    <text evidence="5">Lacks conserved residue(s) required for the propagation of feature annotation.</text>
</comment>
<dbReference type="GO" id="GO:0140359">
    <property type="term" value="F:ABC-type transporter activity"/>
    <property type="evidence" value="ECO:0007669"/>
    <property type="project" value="InterPro"/>
</dbReference>
<evidence type="ECO:0000256" key="2">
    <source>
        <dbReference type="ARBA" id="ARBA00022692"/>
    </source>
</evidence>
<feature type="transmembrane region" description="Helical" evidence="5">
    <location>
        <begin position="50"/>
        <end position="72"/>
    </location>
</feature>
<dbReference type="PROSITE" id="PS51012">
    <property type="entry name" value="ABC_TM2"/>
    <property type="match status" value="1"/>
</dbReference>
<dbReference type="InterPro" id="IPR047817">
    <property type="entry name" value="ABC2_TM_bact-type"/>
</dbReference>
<organism evidence="7 8">
    <name type="scientific">Vibrio ishigakensis</name>
    <dbReference type="NCBI Taxonomy" id="1481914"/>
    <lineage>
        <taxon>Bacteria</taxon>
        <taxon>Pseudomonadati</taxon>
        <taxon>Pseudomonadota</taxon>
        <taxon>Gammaproteobacteria</taxon>
        <taxon>Vibrionales</taxon>
        <taxon>Vibrionaceae</taxon>
        <taxon>Vibrio</taxon>
    </lineage>
</organism>
<dbReference type="Pfam" id="PF01061">
    <property type="entry name" value="ABC2_membrane"/>
    <property type="match status" value="1"/>
</dbReference>
<evidence type="ECO:0000256" key="4">
    <source>
        <dbReference type="ARBA" id="ARBA00023136"/>
    </source>
</evidence>
<dbReference type="AlphaFoldDB" id="A0A0B8PF28"/>
<name>A0A0B8PF28_9VIBR</name>
<sequence length="80" mass="8912">MLTPLTYLGGVFYSISLLPEFWQYVSKVNPIVYMVNAFRYGFLGVSDVNIVSSFAVLSVFVVGLFAVAYYLVDRGIGLRS</sequence>
<keyword evidence="5" id="KW-1003">Cell membrane</keyword>
<reference evidence="7 8" key="2">
    <citation type="submission" date="2015-01" db="EMBL/GenBank/DDBJ databases">
        <authorList>
            <consortium name="NBRP consortium"/>
            <person name="Sawabe T."/>
            <person name="Meirelles P."/>
            <person name="Feng G."/>
            <person name="Sayaka M."/>
            <person name="Hattori M."/>
            <person name="Ohkuma M."/>
        </authorList>
    </citation>
    <scope>NUCLEOTIDE SEQUENCE [LARGE SCALE GENOMIC DNA]</scope>
    <source>
        <strain evidence="7 8">JCM19232</strain>
    </source>
</reference>
<keyword evidence="4 5" id="KW-0472">Membrane</keyword>
<dbReference type="GO" id="GO:0005886">
    <property type="term" value="C:plasma membrane"/>
    <property type="evidence" value="ECO:0007669"/>
    <property type="project" value="UniProtKB-SubCell"/>
</dbReference>
<gene>
    <name evidence="7" type="ORF">JCM19232_6038</name>
</gene>
<comment type="subcellular location">
    <subcellularLocation>
        <location evidence="5">Cell inner membrane</location>
        <topology evidence="5">Multi-pass membrane protein</topology>
    </subcellularLocation>
    <subcellularLocation>
        <location evidence="1">Membrane</location>
        <topology evidence="1">Multi-pass membrane protein</topology>
    </subcellularLocation>
</comment>
<evidence type="ECO:0000259" key="6">
    <source>
        <dbReference type="PROSITE" id="PS51012"/>
    </source>
</evidence>
<dbReference type="PANTHER" id="PTHR43332">
    <property type="entry name" value="INNER MEMBRANE TRANSPORT PERMEASE YADH-RELATED"/>
    <property type="match status" value="1"/>
</dbReference>
<evidence type="ECO:0000313" key="8">
    <source>
        <dbReference type="Proteomes" id="UP000031670"/>
    </source>
</evidence>
<keyword evidence="5" id="KW-0813">Transport</keyword>
<evidence type="ECO:0000313" key="7">
    <source>
        <dbReference type="EMBL" id="GAM61733.1"/>
    </source>
</evidence>
<accession>A0A0B8PF28</accession>